<keyword evidence="3" id="KW-1185">Reference proteome</keyword>
<dbReference type="EMBL" id="CP104311">
    <property type="protein sequence ID" value="WWF02873.1"/>
    <property type="molecule type" value="Genomic_DNA"/>
</dbReference>
<evidence type="ECO:0000313" key="3">
    <source>
        <dbReference type="Proteomes" id="UP001359308"/>
    </source>
</evidence>
<dbReference type="InterPro" id="IPR021874">
    <property type="entry name" value="Phage_Mu_Gp27"/>
</dbReference>
<accession>A0ABZ2F159</accession>
<evidence type="ECO:0000313" key="1">
    <source>
        <dbReference type="EMBL" id="WWF00791.1"/>
    </source>
</evidence>
<sequence>MPRVKAVNKLPREIREELNARLVESGFGGYAGLSEWLASQGYSIGTSALHRHGADFKEEYENEMAERRVILDTIKAAKSVAADDDGSIQDATNDAVAAENLRFLYRLRKLRDDMAPEDYGKLLSLINRANADQARSTIAMKKWRSSLRKELESKIAGLEAEAAGTVPGARKLDAETLRIIRQEVYGLV</sequence>
<reference evidence="1 3" key="1">
    <citation type="submission" date="2022-09" db="EMBL/GenBank/DDBJ databases">
        <authorList>
            <person name="Giprobiosintez L."/>
        </authorList>
    </citation>
    <scope>NUCLEOTIDE SEQUENCE [LARGE SCALE GENOMIC DNA]</scope>
    <source>
        <strain evidence="1">VKPM-B-12549</strain>
        <strain evidence="3">VKPM-B-12549 (GBS-15)</strain>
    </source>
</reference>
<dbReference type="Proteomes" id="UP001359308">
    <property type="component" value="Chromosome"/>
</dbReference>
<gene>
    <name evidence="2" type="ORF">N4J17_04460</name>
    <name evidence="1" type="ORF">N4J17_09875</name>
</gene>
<organism evidence="1 3">
    <name type="scientific">Methylococcus capsulatus</name>
    <dbReference type="NCBI Taxonomy" id="414"/>
    <lineage>
        <taxon>Bacteria</taxon>
        <taxon>Pseudomonadati</taxon>
        <taxon>Pseudomonadota</taxon>
        <taxon>Gammaproteobacteria</taxon>
        <taxon>Methylococcales</taxon>
        <taxon>Methylococcaceae</taxon>
        <taxon>Methylococcus</taxon>
    </lineage>
</organism>
<dbReference type="EMBL" id="CP104311">
    <property type="protein sequence ID" value="WWF00791.1"/>
    <property type="molecule type" value="Genomic_DNA"/>
</dbReference>
<protein>
    <submittedName>
        <fullName evidence="1">DUF3486 family protein</fullName>
    </submittedName>
</protein>
<evidence type="ECO:0000313" key="2">
    <source>
        <dbReference type="EMBL" id="WWF02873.1"/>
    </source>
</evidence>
<name>A0ABZ2F159_METCP</name>
<dbReference type="RefSeq" id="WP_198321669.1">
    <property type="nucleotide sequence ID" value="NZ_CP104311.1"/>
</dbReference>
<dbReference type="Pfam" id="PF11985">
    <property type="entry name" value="Phage_Mu_Gp27"/>
    <property type="match status" value="1"/>
</dbReference>
<proteinExistence type="predicted"/>